<feature type="binding site" evidence="8">
    <location>
        <begin position="189"/>
        <end position="192"/>
    </location>
    <ligand>
        <name>ATP</name>
        <dbReference type="ChEBI" id="CHEBI:30616"/>
    </ligand>
</feature>
<protein>
    <recommendedName>
        <fullName evidence="8">Pantothenate synthetase</fullName>
        <shortName evidence="8">PS</shortName>
        <ecNumber evidence="8">6.3.2.1</ecNumber>
    </recommendedName>
    <alternativeName>
        <fullName evidence="8">Pantoate--beta-alanine ligase</fullName>
    </alternativeName>
    <alternativeName>
        <fullName evidence="8">Pantoate-activating enzyme</fullName>
    </alternativeName>
</protein>
<keyword evidence="4 8" id="KW-0566">Pantothenate biosynthesis</keyword>
<comment type="subcellular location">
    <subcellularLocation>
        <location evidence="8">Cytoplasm</location>
    </subcellularLocation>
</comment>
<dbReference type="InterPro" id="IPR014729">
    <property type="entry name" value="Rossmann-like_a/b/a_fold"/>
</dbReference>
<dbReference type="GO" id="GO:0015940">
    <property type="term" value="P:pantothenate biosynthetic process"/>
    <property type="evidence" value="ECO:0007669"/>
    <property type="project" value="UniProtKB-UniRule"/>
</dbReference>
<dbReference type="RefSeq" id="WP_115935886.1">
    <property type="nucleotide sequence ID" value="NZ_QRDW01000002.1"/>
</dbReference>
<keyword evidence="10" id="KW-1185">Reference proteome</keyword>
<feature type="binding site" evidence="8">
    <location>
        <begin position="152"/>
        <end position="155"/>
    </location>
    <ligand>
        <name>ATP</name>
        <dbReference type="ChEBI" id="CHEBI:30616"/>
    </ligand>
</feature>
<dbReference type="Pfam" id="PF02569">
    <property type="entry name" value="Pantoate_ligase"/>
    <property type="match status" value="1"/>
</dbReference>
<dbReference type="GO" id="GO:0005829">
    <property type="term" value="C:cytosol"/>
    <property type="evidence" value="ECO:0007669"/>
    <property type="project" value="TreeGrafter"/>
</dbReference>
<feature type="binding site" evidence="8">
    <location>
        <begin position="35"/>
        <end position="42"/>
    </location>
    <ligand>
        <name>ATP</name>
        <dbReference type="ChEBI" id="CHEBI:30616"/>
    </ligand>
</feature>
<comment type="similarity">
    <text evidence="2 8">Belongs to the pantothenate synthetase family.</text>
</comment>
<dbReference type="EC" id="6.3.2.1" evidence="8"/>
<keyword evidence="3 8" id="KW-0436">Ligase</keyword>
<dbReference type="EMBL" id="QRDW01000002">
    <property type="protein sequence ID" value="RED52345.1"/>
    <property type="molecule type" value="Genomic_DNA"/>
</dbReference>
<sequence length="288" mass="31578">MTSDLPQVVRTVSELRATIAAYRRQGKTIGLVPTMGNLHEGHVSLTRIAHNHADIVCTTIFVNPTQFGPGEDLDAYPRTFEEDRAKLRDAGVELIFAPNVEEMYRPDASTTVSVGGLTTALCGSDRPTHFSGVATIVTKLLMQSLPDVAVFGEKDFQQLQVIRRLVRDLDIPVTILGGAICREENGLAMSSRNRYLTAEQRETAAILSKTLGDIAKHALTGAPLAPMLREGQEKLLEAGFDKVDYLEIRHEEDLSPCKELDKARPARLFAAAHLGRARLIDNCPVVNP</sequence>
<dbReference type="GO" id="GO:0005524">
    <property type="term" value="F:ATP binding"/>
    <property type="evidence" value="ECO:0007669"/>
    <property type="project" value="UniProtKB-KW"/>
</dbReference>
<feature type="binding site" evidence="8">
    <location>
        <position position="158"/>
    </location>
    <ligand>
        <name>(R)-pantoate</name>
        <dbReference type="ChEBI" id="CHEBI:15980"/>
    </ligand>
</feature>
<dbReference type="AlphaFoldDB" id="A0A3D9HSE8"/>
<evidence type="ECO:0000256" key="2">
    <source>
        <dbReference type="ARBA" id="ARBA00009256"/>
    </source>
</evidence>
<feature type="binding site" evidence="8">
    <location>
        <position position="66"/>
    </location>
    <ligand>
        <name>beta-alanine</name>
        <dbReference type="ChEBI" id="CHEBI:57966"/>
    </ligand>
</feature>
<dbReference type="Proteomes" id="UP000256845">
    <property type="component" value="Unassembled WGS sequence"/>
</dbReference>
<evidence type="ECO:0000256" key="8">
    <source>
        <dbReference type="HAMAP-Rule" id="MF_00158"/>
    </source>
</evidence>
<accession>A0A3D9HSE8</accession>
<comment type="pathway">
    <text evidence="1 8">Cofactor biosynthesis; (R)-pantothenate biosynthesis; (R)-pantothenate from (R)-pantoate and beta-alanine: step 1/1.</text>
</comment>
<evidence type="ECO:0000256" key="5">
    <source>
        <dbReference type="ARBA" id="ARBA00022741"/>
    </source>
</evidence>
<proteinExistence type="inferred from homology"/>
<comment type="caution">
    <text evidence="9">The sequence shown here is derived from an EMBL/GenBank/DDBJ whole genome shotgun (WGS) entry which is preliminary data.</text>
</comment>
<evidence type="ECO:0000256" key="6">
    <source>
        <dbReference type="ARBA" id="ARBA00022840"/>
    </source>
</evidence>
<dbReference type="SUPFAM" id="SSF52374">
    <property type="entry name" value="Nucleotidylyl transferase"/>
    <property type="match status" value="1"/>
</dbReference>
<comment type="function">
    <text evidence="8">Catalyzes the condensation of pantoate with beta-alanine in an ATP-dependent reaction via a pantoyl-adenylate intermediate.</text>
</comment>
<comment type="caution">
    <text evidence="8">Lacks conserved residue(s) required for the propagation of feature annotation.</text>
</comment>
<evidence type="ECO:0000256" key="4">
    <source>
        <dbReference type="ARBA" id="ARBA00022655"/>
    </source>
</evidence>
<gene>
    <name evidence="8" type="primary">panC</name>
    <name evidence="9" type="ORF">DFP90_102365</name>
</gene>
<comment type="miscellaneous">
    <text evidence="8">The reaction proceeds by a bi uni uni bi ping pong mechanism.</text>
</comment>
<evidence type="ECO:0000313" key="9">
    <source>
        <dbReference type="EMBL" id="RED52345.1"/>
    </source>
</evidence>
<keyword evidence="6 8" id="KW-0067">ATP-binding</keyword>
<dbReference type="PANTHER" id="PTHR21299">
    <property type="entry name" value="CYTIDYLATE KINASE/PANTOATE-BETA-ALANINE LIGASE"/>
    <property type="match status" value="1"/>
</dbReference>
<evidence type="ECO:0000313" key="10">
    <source>
        <dbReference type="Proteomes" id="UP000256845"/>
    </source>
</evidence>
<dbReference type="Gene3D" id="3.40.50.620">
    <property type="entry name" value="HUPs"/>
    <property type="match status" value="1"/>
</dbReference>
<organism evidence="9 10">
    <name type="scientific">Aestuariispira insulae</name>
    <dbReference type="NCBI Taxonomy" id="1461337"/>
    <lineage>
        <taxon>Bacteria</taxon>
        <taxon>Pseudomonadati</taxon>
        <taxon>Pseudomonadota</taxon>
        <taxon>Alphaproteobacteria</taxon>
        <taxon>Rhodospirillales</taxon>
        <taxon>Kiloniellaceae</taxon>
        <taxon>Aestuariispira</taxon>
    </lineage>
</organism>
<dbReference type="PANTHER" id="PTHR21299:SF1">
    <property type="entry name" value="PANTOATE--BETA-ALANINE LIGASE"/>
    <property type="match status" value="1"/>
</dbReference>
<evidence type="ECO:0000256" key="1">
    <source>
        <dbReference type="ARBA" id="ARBA00004990"/>
    </source>
</evidence>
<evidence type="ECO:0000256" key="3">
    <source>
        <dbReference type="ARBA" id="ARBA00022598"/>
    </source>
</evidence>
<dbReference type="Gene3D" id="3.30.1300.10">
    <property type="entry name" value="Pantoate-beta-alanine ligase, C-terminal domain"/>
    <property type="match status" value="1"/>
</dbReference>
<dbReference type="InterPro" id="IPR042176">
    <property type="entry name" value="Pantoate_ligase_C"/>
</dbReference>
<dbReference type="InterPro" id="IPR003721">
    <property type="entry name" value="Pantoate_ligase"/>
</dbReference>
<feature type="binding site" evidence="8">
    <location>
        <position position="66"/>
    </location>
    <ligand>
        <name>(R)-pantoate</name>
        <dbReference type="ChEBI" id="CHEBI:15980"/>
    </ligand>
</feature>
<dbReference type="OrthoDB" id="9773087at2"/>
<dbReference type="NCBIfam" id="TIGR00018">
    <property type="entry name" value="panC"/>
    <property type="match status" value="1"/>
</dbReference>
<reference evidence="9 10" key="1">
    <citation type="submission" date="2018-07" db="EMBL/GenBank/DDBJ databases">
        <title>Genomic Encyclopedia of Type Strains, Phase III (KMG-III): the genomes of soil and plant-associated and newly described type strains.</title>
        <authorList>
            <person name="Whitman W."/>
        </authorList>
    </citation>
    <scope>NUCLEOTIDE SEQUENCE [LARGE SCALE GENOMIC DNA]</scope>
    <source>
        <strain evidence="9 10">CECT 8488</strain>
    </source>
</reference>
<keyword evidence="8" id="KW-0963">Cytoplasm</keyword>
<dbReference type="CDD" id="cd00560">
    <property type="entry name" value="PanC"/>
    <property type="match status" value="1"/>
</dbReference>
<feature type="active site" description="Proton donor" evidence="8">
    <location>
        <position position="42"/>
    </location>
</feature>
<name>A0A3D9HSE8_9PROT</name>
<evidence type="ECO:0000256" key="7">
    <source>
        <dbReference type="ARBA" id="ARBA00048258"/>
    </source>
</evidence>
<comment type="catalytic activity">
    <reaction evidence="7 8">
        <text>(R)-pantoate + beta-alanine + ATP = (R)-pantothenate + AMP + diphosphate + H(+)</text>
        <dbReference type="Rhea" id="RHEA:10912"/>
        <dbReference type="ChEBI" id="CHEBI:15378"/>
        <dbReference type="ChEBI" id="CHEBI:15980"/>
        <dbReference type="ChEBI" id="CHEBI:29032"/>
        <dbReference type="ChEBI" id="CHEBI:30616"/>
        <dbReference type="ChEBI" id="CHEBI:33019"/>
        <dbReference type="ChEBI" id="CHEBI:57966"/>
        <dbReference type="ChEBI" id="CHEBI:456215"/>
        <dbReference type="EC" id="6.3.2.1"/>
    </reaction>
</comment>
<dbReference type="HAMAP" id="MF_00158">
    <property type="entry name" value="PanC"/>
    <property type="match status" value="1"/>
</dbReference>
<comment type="subunit">
    <text evidence="8">Homodimer.</text>
</comment>
<dbReference type="GO" id="GO:0004592">
    <property type="term" value="F:pantoate-beta-alanine ligase activity"/>
    <property type="evidence" value="ECO:0007669"/>
    <property type="project" value="UniProtKB-UniRule"/>
</dbReference>
<dbReference type="UniPathway" id="UPA00028">
    <property type="reaction ID" value="UER00005"/>
</dbReference>
<keyword evidence="5 8" id="KW-0547">Nucleotide-binding</keyword>